<keyword evidence="12" id="KW-0677">Repeat</keyword>
<dbReference type="PROSITE" id="PS51362">
    <property type="entry name" value="TGF_BETA_2"/>
    <property type="match status" value="1"/>
</dbReference>
<evidence type="ECO:0000256" key="24">
    <source>
        <dbReference type="PROSITE-ProRule" id="PRU00221"/>
    </source>
</evidence>
<evidence type="ECO:0000256" key="18">
    <source>
        <dbReference type="ARBA" id="ARBA00023157"/>
    </source>
</evidence>
<evidence type="ECO:0000256" key="8">
    <source>
        <dbReference type="ARBA" id="ARBA00022490"/>
    </source>
</evidence>
<dbReference type="FunFam" id="2.60.120.970:FF:000024">
    <property type="entry name" value="Left-right determination factor"/>
    <property type="match status" value="1"/>
</dbReference>
<dbReference type="InterPro" id="IPR015943">
    <property type="entry name" value="WD40/YVTN_repeat-like_dom_sf"/>
</dbReference>
<feature type="repeat" description="WD" evidence="24">
    <location>
        <begin position="984"/>
        <end position="1019"/>
    </location>
</feature>
<proteinExistence type="inferred from homology"/>
<dbReference type="Pfam" id="PF00400">
    <property type="entry name" value="WD40"/>
    <property type="match status" value="4"/>
</dbReference>
<evidence type="ECO:0000256" key="3">
    <source>
        <dbReference type="ARBA" id="ARBA00004536"/>
    </source>
</evidence>
<protein>
    <recommendedName>
        <fullName evidence="22">Jouberin</fullName>
    </recommendedName>
</protein>
<feature type="region of interest" description="Disordered" evidence="26">
    <location>
        <begin position="427"/>
        <end position="603"/>
    </location>
</feature>
<feature type="region of interest" description="Disordered" evidence="26">
    <location>
        <begin position="1492"/>
        <end position="1548"/>
    </location>
</feature>
<evidence type="ECO:0000256" key="11">
    <source>
        <dbReference type="ARBA" id="ARBA00022574"/>
    </source>
</evidence>
<evidence type="ECO:0000256" key="1">
    <source>
        <dbReference type="ARBA" id="ARBA00004114"/>
    </source>
</evidence>
<dbReference type="PROSITE" id="PS00678">
    <property type="entry name" value="WD_REPEATS_1"/>
    <property type="match status" value="2"/>
</dbReference>
<evidence type="ECO:0000259" key="28">
    <source>
        <dbReference type="PROSITE" id="PS50002"/>
    </source>
</evidence>
<dbReference type="PROSITE" id="PS00250">
    <property type="entry name" value="TGF_BETA_1"/>
    <property type="match status" value="1"/>
</dbReference>
<dbReference type="Gene3D" id="2.10.90.10">
    <property type="entry name" value="Cystine-knot cytokines"/>
    <property type="match status" value="1"/>
</dbReference>
<dbReference type="InterPro" id="IPR029034">
    <property type="entry name" value="Cystine-knot_cytokine"/>
</dbReference>
<dbReference type="Pfam" id="PF00019">
    <property type="entry name" value="TGF_beta"/>
    <property type="match status" value="1"/>
</dbReference>
<dbReference type="SMART" id="SM00320">
    <property type="entry name" value="WD40"/>
    <property type="match status" value="7"/>
</dbReference>
<evidence type="ECO:0000256" key="9">
    <source>
        <dbReference type="ARBA" id="ARBA00022525"/>
    </source>
</evidence>
<evidence type="ECO:0000256" key="2">
    <source>
        <dbReference type="ARBA" id="ARBA00004120"/>
    </source>
</evidence>
<dbReference type="GO" id="GO:0005576">
    <property type="term" value="C:extracellular region"/>
    <property type="evidence" value="ECO:0007669"/>
    <property type="project" value="UniProtKB-SubCell"/>
</dbReference>
<evidence type="ECO:0000256" key="14">
    <source>
        <dbReference type="ARBA" id="ARBA00022794"/>
    </source>
</evidence>
<dbReference type="InterPro" id="IPR001680">
    <property type="entry name" value="WD40_rpt"/>
</dbReference>
<gene>
    <name evidence="30" type="ORF">KOW79_008325</name>
</gene>
<dbReference type="SMART" id="SM00326">
    <property type="entry name" value="SH3"/>
    <property type="match status" value="1"/>
</dbReference>
<feature type="compositionally biased region" description="Acidic residues" evidence="26">
    <location>
        <begin position="586"/>
        <end position="597"/>
    </location>
</feature>
<dbReference type="InterPro" id="IPR019775">
    <property type="entry name" value="WD40_repeat_CS"/>
</dbReference>
<dbReference type="GO" id="GO:0008083">
    <property type="term" value="F:growth factor activity"/>
    <property type="evidence" value="ECO:0007669"/>
    <property type="project" value="UniProtKB-KW"/>
</dbReference>
<keyword evidence="8" id="KW-0963">Cytoplasm</keyword>
<dbReference type="PRINTS" id="PR00320">
    <property type="entry name" value="GPROTEINBRPT"/>
</dbReference>
<feature type="domain" description="SH3" evidence="28">
    <location>
        <begin position="1378"/>
        <end position="1438"/>
    </location>
</feature>
<dbReference type="InterPro" id="IPR001111">
    <property type="entry name" value="TGF-b_propeptide"/>
</dbReference>
<dbReference type="Proteomes" id="UP000824219">
    <property type="component" value="Linkage Group LG09"/>
</dbReference>
<dbReference type="GO" id="GO:0005814">
    <property type="term" value="C:centriole"/>
    <property type="evidence" value="ECO:0007669"/>
    <property type="project" value="UniProtKB-SubCell"/>
</dbReference>
<evidence type="ECO:0000256" key="17">
    <source>
        <dbReference type="ARBA" id="ARBA00023069"/>
    </source>
</evidence>
<dbReference type="SUPFAM" id="SSF57501">
    <property type="entry name" value="Cystine-knot cytokines"/>
    <property type="match status" value="1"/>
</dbReference>
<feature type="compositionally biased region" description="Basic and acidic residues" evidence="26">
    <location>
        <begin position="490"/>
        <end position="502"/>
    </location>
</feature>
<dbReference type="Gene3D" id="2.60.120.970">
    <property type="match status" value="1"/>
</dbReference>
<feature type="repeat" description="WD" evidence="24">
    <location>
        <begin position="941"/>
        <end position="982"/>
    </location>
</feature>
<dbReference type="InterPro" id="IPR001452">
    <property type="entry name" value="SH3_domain"/>
</dbReference>
<dbReference type="Pfam" id="PF00018">
    <property type="entry name" value="SH3_1"/>
    <property type="match status" value="1"/>
</dbReference>
<evidence type="ECO:0000256" key="16">
    <source>
        <dbReference type="ARBA" id="ARBA00023030"/>
    </source>
</evidence>
<comment type="subcellular location">
    <subcellularLocation>
        <location evidence="3">Cell junction</location>
        <location evidence="3">Adherens junction</location>
    </subcellularLocation>
    <subcellularLocation>
        <location evidence="2">Cytoplasm</location>
        <location evidence="2">Cytoskeleton</location>
        <location evidence="2">Cilium basal body</location>
    </subcellularLocation>
    <subcellularLocation>
        <location evidence="1">Cytoplasm</location>
        <location evidence="1">Cytoskeleton</location>
        <location evidence="1">Microtubule organizing center</location>
        <location evidence="1">Centrosome</location>
        <location evidence="1">Centriole</location>
    </subcellularLocation>
    <subcellularLocation>
        <location evidence="4">Secreted</location>
    </subcellularLocation>
</comment>
<evidence type="ECO:0000256" key="10">
    <source>
        <dbReference type="ARBA" id="ARBA00022553"/>
    </source>
</evidence>
<evidence type="ECO:0000256" key="20">
    <source>
        <dbReference type="ARBA" id="ARBA00023273"/>
    </source>
</evidence>
<accession>A0A9D3NTP2</accession>
<keyword evidence="19" id="KW-0206">Cytoskeleton</keyword>
<name>A0A9D3NTP2_9TELE</name>
<keyword evidence="6 23" id="KW-0728">SH3 domain</keyword>
<evidence type="ECO:0000256" key="22">
    <source>
        <dbReference type="ARBA" id="ARBA00071144"/>
    </source>
</evidence>
<keyword evidence="7" id="KW-0217">Developmental protein</keyword>
<comment type="similarity">
    <text evidence="5 25">Belongs to the TGF-beta family.</text>
</comment>
<keyword evidence="11 24" id="KW-0853">WD repeat</keyword>
<dbReference type="PROSITE" id="PS50002">
    <property type="entry name" value="SH3"/>
    <property type="match status" value="1"/>
</dbReference>
<organism evidence="30 31">
    <name type="scientific">Hemibagrus wyckioides</name>
    <dbReference type="NCBI Taxonomy" id="337641"/>
    <lineage>
        <taxon>Eukaryota</taxon>
        <taxon>Metazoa</taxon>
        <taxon>Chordata</taxon>
        <taxon>Craniata</taxon>
        <taxon>Vertebrata</taxon>
        <taxon>Euteleostomi</taxon>
        <taxon>Actinopterygii</taxon>
        <taxon>Neopterygii</taxon>
        <taxon>Teleostei</taxon>
        <taxon>Ostariophysi</taxon>
        <taxon>Siluriformes</taxon>
        <taxon>Bagridae</taxon>
        <taxon>Hemibagrus</taxon>
    </lineage>
</organism>
<dbReference type="InterPro" id="IPR020472">
    <property type="entry name" value="WD40_PAC1"/>
</dbReference>
<dbReference type="GO" id="GO:0044458">
    <property type="term" value="P:motile cilium assembly"/>
    <property type="evidence" value="ECO:0007669"/>
    <property type="project" value="TreeGrafter"/>
</dbReference>
<keyword evidence="16 25" id="KW-0339">Growth factor</keyword>
<dbReference type="Gene3D" id="2.130.10.10">
    <property type="entry name" value="YVTN repeat-like/Quinoprotein amine dehydrogenase"/>
    <property type="match status" value="1"/>
</dbReference>
<dbReference type="PROSITE" id="PS50082">
    <property type="entry name" value="WD_REPEATS_2"/>
    <property type="match status" value="3"/>
</dbReference>
<dbReference type="PROSITE" id="PS50294">
    <property type="entry name" value="WD_REPEATS_REGION"/>
    <property type="match status" value="2"/>
</dbReference>
<keyword evidence="15" id="KW-0965">Cell junction</keyword>
<dbReference type="GO" id="GO:0036064">
    <property type="term" value="C:ciliary basal body"/>
    <property type="evidence" value="ECO:0007669"/>
    <property type="project" value="TreeGrafter"/>
</dbReference>
<dbReference type="InterPro" id="IPR017948">
    <property type="entry name" value="TGFb_CS"/>
</dbReference>
<dbReference type="FunFam" id="2.130.10.10:FF:000112">
    <property type="entry name" value="jouberin isoform X2"/>
    <property type="match status" value="1"/>
</dbReference>
<dbReference type="Gene3D" id="2.30.30.40">
    <property type="entry name" value="SH3 Domains"/>
    <property type="match status" value="1"/>
</dbReference>
<dbReference type="GO" id="GO:0005160">
    <property type="term" value="F:transforming growth factor beta receptor binding"/>
    <property type="evidence" value="ECO:0007669"/>
    <property type="project" value="InterPro"/>
</dbReference>
<feature type="signal peptide" evidence="27">
    <location>
        <begin position="1"/>
        <end position="19"/>
    </location>
</feature>
<feature type="compositionally biased region" description="Basic residues" evidence="26">
    <location>
        <begin position="1495"/>
        <end position="1504"/>
    </location>
</feature>
<evidence type="ECO:0000256" key="25">
    <source>
        <dbReference type="RuleBase" id="RU000354"/>
    </source>
</evidence>
<keyword evidence="17" id="KW-0969">Cilium</keyword>
<feature type="domain" description="TGF-beta family profile" evidence="29">
    <location>
        <begin position="251"/>
        <end position="344"/>
    </location>
</feature>
<evidence type="ECO:0000256" key="26">
    <source>
        <dbReference type="SAM" id="MobiDB-lite"/>
    </source>
</evidence>
<dbReference type="InterPro" id="IPR036322">
    <property type="entry name" value="WD40_repeat_dom_sf"/>
</dbReference>
<feature type="chain" id="PRO_5038723701" description="Jouberin" evidence="27">
    <location>
        <begin position="20"/>
        <end position="1548"/>
    </location>
</feature>
<evidence type="ECO:0000256" key="13">
    <source>
        <dbReference type="ARBA" id="ARBA00022782"/>
    </source>
</evidence>
<feature type="repeat" description="WD" evidence="24">
    <location>
        <begin position="1142"/>
        <end position="1171"/>
    </location>
</feature>
<keyword evidence="10" id="KW-0597">Phosphoprotein</keyword>
<dbReference type="CDD" id="cd00200">
    <property type="entry name" value="WD40"/>
    <property type="match status" value="1"/>
</dbReference>
<keyword evidence="31" id="KW-1185">Reference proteome</keyword>
<dbReference type="InterPro" id="IPR001839">
    <property type="entry name" value="TGF-b_C"/>
</dbReference>
<feature type="compositionally biased region" description="Basic and acidic residues" evidence="26">
    <location>
        <begin position="462"/>
        <end position="480"/>
    </location>
</feature>
<dbReference type="InterPro" id="IPR003942">
    <property type="entry name" value="LRDF"/>
</dbReference>
<keyword evidence="27" id="KW-0732">Signal</keyword>
<dbReference type="FunFam" id="2.30.30.40:FF:000132">
    <property type="entry name" value="jouberin isoform X2"/>
    <property type="match status" value="1"/>
</dbReference>
<evidence type="ECO:0000256" key="7">
    <source>
        <dbReference type="ARBA" id="ARBA00022473"/>
    </source>
</evidence>
<keyword evidence="18" id="KW-1015">Disulfide bond</keyword>
<dbReference type="OrthoDB" id="2096344at2759"/>
<dbReference type="PANTHER" id="PTHR44499:SF1">
    <property type="entry name" value="JOUBERIN"/>
    <property type="match status" value="1"/>
</dbReference>
<dbReference type="GO" id="GO:0030154">
    <property type="term" value="P:cell differentiation"/>
    <property type="evidence" value="ECO:0007669"/>
    <property type="project" value="UniProtKB-KW"/>
</dbReference>
<keyword evidence="20" id="KW-0966">Cell projection</keyword>
<feature type="compositionally biased region" description="Basic residues" evidence="26">
    <location>
        <begin position="524"/>
        <end position="533"/>
    </location>
</feature>
<evidence type="ECO:0000256" key="27">
    <source>
        <dbReference type="SAM" id="SignalP"/>
    </source>
</evidence>
<evidence type="ECO:0000256" key="6">
    <source>
        <dbReference type="ARBA" id="ARBA00022443"/>
    </source>
</evidence>
<evidence type="ECO:0000256" key="23">
    <source>
        <dbReference type="PROSITE-ProRule" id="PRU00192"/>
    </source>
</evidence>
<dbReference type="PANTHER" id="PTHR44499">
    <property type="entry name" value="JOUBERIN"/>
    <property type="match status" value="1"/>
</dbReference>
<feature type="compositionally biased region" description="Polar residues" evidence="26">
    <location>
        <begin position="1534"/>
        <end position="1548"/>
    </location>
</feature>
<evidence type="ECO:0000256" key="12">
    <source>
        <dbReference type="ARBA" id="ARBA00022737"/>
    </source>
</evidence>
<dbReference type="SUPFAM" id="SSF50978">
    <property type="entry name" value="WD40 repeat-like"/>
    <property type="match status" value="1"/>
</dbReference>
<keyword evidence="9" id="KW-0964">Secreted</keyword>
<evidence type="ECO:0000313" key="31">
    <source>
        <dbReference type="Proteomes" id="UP000824219"/>
    </source>
</evidence>
<reference evidence="30 31" key="1">
    <citation type="submission" date="2021-06" db="EMBL/GenBank/DDBJ databases">
        <title>Chromosome-level genome assembly of the red-tail catfish (Hemibagrus wyckioides).</title>
        <authorList>
            <person name="Shao F."/>
        </authorList>
    </citation>
    <scope>NUCLEOTIDE SEQUENCE [LARGE SCALE GENOMIC DNA]</scope>
    <source>
        <strain evidence="30">EC202008001</strain>
        <tissue evidence="30">Blood</tissue>
    </source>
</reference>
<sequence>MALLIHLLLCAVLISLVHTDSTENMKEAILQKLGLTELPSIHKRDLENLVIPNHIKNKYLSMLKLHHARRRRSLPSLAGIFRRIHGNTDITSEMKYSDMTRQHVVFDMETRLKENSEVAMAELKLYQTAVRKLPATDKKKHRPVNHARVSIYWVCNQSNHSSLVDSRLVQVNEVGWRSFDVTQAVHYWSKSMTKSPLHLEVRIEGERPGSYAAEMAKRVRFTTQNSLDTTAGTPELVLYTLNLEEYGSLGDCRRGADNQACCREEHYINFREVTWAQYWILEPAGYQAFRCTGGCKQPKRNYGYGPRSCSVVESAPLPFSGAFCTQNEFALKFSRMPAGQSDVRATARTHFDEVFRRYTNPTSQRKKPKQQSEHLQENVELHTLKKNLTKDIEEDETILNNTYDPVQGSPRYTKNRRMENEVFKKANISNVGEEMPTAISGRKKSKRALPPPPPVQDEDESDKTGLKSEIKPPAEADLGQKRKGKKGKSRKGDDAGVTKAESEREDDLLQEYQQQITQEEQRALKKPQKKKPSKTLQDKTVLNNEFEKKKKKKNLKGSKHESELPSTFVQDRMELAADKAKSQEDFPNDVPEEEEEEAVKPIGKKKKKRKQEVIVQDSQTEVDASPSQAFDDGLVLGVYIHRTDRLKTDLLVSHPMVKVHVVDEITGQYVKKEDSHRRVSSFYEQENVEHILPIISQPFDFKKQKSTVPEWEEQIIFNERFSYFLQQNDEAPKVILFFEILEFMSMEEARANAAADLSERGFRKIAWAFLKVVGTNGVLNVGSKLRLQLYSPPPRARKNPQTLEVFQWWSKYPWNRYASTLYVTVKGLKLPEHVDPSIRSMMALQQERGSTSYTDLHTELTQKTFTQLLESKSDAMKWSRLPGQVCRIPNKPMLSFRGGQMGCFALRFSHDGRVLAAACADKDAFPVIVYEIPSGKVLASFNGHLSIVYDLCWTRDDTCLLSASSDGTVRVWNVERLQGLAQKILPHPSFVYSAQFHPQAPSLVVTGGYDGLLRVWNIDVKDVNGQLLQEFEGHKTFINALCFDSEGSRMFSADNAGLIIAWSTKVEDGALHGSTRLWQIEKEIKESDLNGISVSSLEVHPNGRRLLIHAKDSVLRVMDLRIFAIKKYIGATNYRERINSTFTPCGNFIFSGSEDGLAYVWNAETGDQVAVYSELCYPTALRGVAFHPHEHLVAFCAFGQNQPIQLYVYDRKVTQLELESMRALNRSDTAVSKTLRNQTEILAFQDTSASGMDRFANAARMSLKMQRVKQKLDSVLEPHRNTSGMEYLYDQGSMSQLGRGLSQEVLHTSLPAPSLLSPHSNLQLSSSLGAQLIPQAMFSSQTYGSGAFGYPIRRMPSLKQRSLPDSEFPLQVETDVEQVQQTVVTLYDYNASRSDELTLRRGDVIHVLHKDNDNWWFGCLASGHRGYFPAAYVADEKGFDEELSRAIEAQPGPLEQISEGGNRATGTKLSAAVSASGELKIISEQDTDAEAPSLKIKKKKKKMKKSELSYDLPSTSSADPVPFTRKKRPLPRLGQTNSAFISDATNQE</sequence>
<evidence type="ECO:0000313" key="30">
    <source>
        <dbReference type="EMBL" id="KAG7328381.1"/>
    </source>
</evidence>
<evidence type="ECO:0000256" key="4">
    <source>
        <dbReference type="ARBA" id="ARBA00004613"/>
    </source>
</evidence>
<dbReference type="Pfam" id="PF00688">
    <property type="entry name" value="TGFb_propeptide"/>
    <property type="match status" value="1"/>
</dbReference>
<evidence type="ECO:0000256" key="5">
    <source>
        <dbReference type="ARBA" id="ARBA00006656"/>
    </source>
</evidence>
<evidence type="ECO:0000256" key="15">
    <source>
        <dbReference type="ARBA" id="ARBA00022949"/>
    </source>
</evidence>
<dbReference type="InterPro" id="IPR052803">
    <property type="entry name" value="Cilium-Associated_Jouberin"/>
</dbReference>
<dbReference type="EMBL" id="JAHKSW010000009">
    <property type="protein sequence ID" value="KAG7328381.1"/>
    <property type="molecule type" value="Genomic_DNA"/>
</dbReference>
<dbReference type="InterPro" id="IPR036028">
    <property type="entry name" value="SH3-like_dom_sf"/>
</dbReference>
<dbReference type="GO" id="GO:0005912">
    <property type="term" value="C:adherens junction"/>
    <property type="evidence" value="ECO:0007669"/>
    <property type="project" value="UniProtKB-SubCell"/>
</dbReference>
<evidence type="ECO:0000259" key="29">
    <source>
        <dbReference type="PROSITE" id="PS51362"/>
    </source>
</evidence>
<dbReference type="PRINTS" id="PR00452">
    <property type="entry name" value="SH3DOMAIN"/>
</dbReference>
<keyword evidence="13" id="KW-0221">Differentiation</keyword>
<evidence type="ECO:0000256" key="19">
    <source>
        <dbReference type="ARBA" id="ARBA00023212"/>
    </source>
</evidence>
<keyword evidence="14" id="KW-0970">Cilium biogenesis/degradation</keyword>
<feature type="compositionally biased region" description="Basic and acidic residues" evidence="26">
    <location>
        <begin position="571"/>
        <end position="584"/>
    </location>
</feature>
<evidence type="ECO:0000256" key="21">
    <source>
        <dbReference type="ARBA" id="ARBA00058395"/>
    </source>
</evidence>
<dbReference type="SUPFAM" id="SSF50044">
    <property type="entry name" value="SH3-domain"/>
    <property type="match status" value="1"/>
</dbReference>
<dbReference type="PRINTS" id="PR01427">
    <property type="entry name" value="TGFBETA4"/>
</dbReference>
<comment type="caution">
    <text evidence="30">The sequence shown here is derived from an EMBL/GenBank/DDBJ whole genome shotgun (WGS) entry which is preliminary data.</text>
</comment>
<comment type="function">
    <text evidence="21">Involved in vesicle trafficking and required for ciliogenesis, formation of primary non-motile cilium, and recruitment of RAB8A to the basal body of primary cilium. Component of the tectonic-like complex, a complex localized at the transition zone of primary cilia and acting as a barrier that prevents diffusion of transmembrane proteins between the cilia and plasma membranes. Involved in neuronal differentiation. As a positive modulator of classical Wnt signaling, may play a crucial role in ciliary signaling during cerebellum embryonic development.</text>
</comment>